<keyword evidence="3" id="KW-1185">Reference proteome</keyword>
<organism evidence="2 3">
    <name type="scientific">Sphaerosporella brunnea</name>
    <dbReference type="NCBI Taxonomy" id="1250544"/>
    <lineage>
        <taxon>Eukaryota</taxon>
        <taxon>Fungi</taxon>
        <taxon>Dikarya</taxon>
        <taxon>Ascomycota</taxon>
        <taxon>Pezizomycotina</taxon>
        <taxon>Pezizomycetes</taxon>
        <taxon>Pezizales</taxon>
        <taxon>Pyronemataceae</taxon>
        <taxon>Sphaerosporella</taxon>
    </lineage>
</organism>
<evidence type="ECO:0000313" key="2">
    <source>
        <dbReference type="EMBL" id="KAA8913498.1"/>
    </source>
</evidence>
<accession>A0A5J5F986</accession>
<dbReference type="Proteomes" id="UP000326924">
    <property type="component" value="Unassembled WGS sequence"/>
</dbReference>
<dbReference type="AlphaFoldDB" id="A0A5J5F986"/>
<reference evidence="2 3" key="1">
    <citation type="submission" date="2019-09" db="EMBL/GenBank/DDBJ databases">
        <title>Draft genome of the ectomycorrhizal ascomycete Sphaerosporella brunnea.</title>
        <authorList>
            <consortium name="DOE Joint Genome Institute"/>
            <person name="Benucci G.M."/>
            <person name="Marozzi G."/>
            <person name="Antonielli L."/>
            <person name="Sanchez S."/>
            <person name="Marco P."/>
            <person name="Wang X."/>
            <person name="Falini L.B."/>
            <person name="Barry K."/>
            <person name="Haridas S."/>
            <person name="Lipzen A."/>
            <person name="Labutti K."/>
            <person name="Grigoriev I.V."/>
            <person name="Murat C."/>
            <person name="Martin F."/>
            <person name="Albertini E."/>
            <person name="Donnini D."/>
            <person name="Bonito G."/>
        </authorList>
    </citation>
    <scope>NUCLEOTIDE SEQUENCE [LARGE SCALE GENOMIC DNA]</scope>
    <source>
        <strain evidence="2 3">Sb_GMNB300</strain>
    </source>
</reference>
<dbReference type="OrthoDB" id="360540at2759"/>
<comment type="caution">
    <text evidence="2">The sequence shown here is derived from an EMBL/GenBank/DDBJ whole genome shotgun (WGS) entry which is preliminary data.</text>
</comment>
<feature type="region of interest" description="Disordered" evidence="1">
    <location>
        <begin position="1"/>
        <end position="25"/>
    </location>
</feature>
<protein>
    <submittedName>
        <fullName evidence="2">Uncharacterized protein</fullName>
    </submittedName>
</protein>
<evidence type="ECO:0000256" key="1">
    <source>
        <dbReference type="SAM" id="MobiDB-lite"/>
    </source>
</evidence>
<dbReference type="InParanoid" id="A0A5J5F986"/>
<name>A0A5J5F986_9PEZI</name>
<feature type="region of interest" description="Disordered" evidence="1">
    <location>
        <begin position="46"/>
        <end position="69"/>
    </location>
</feature>
<evidence type="ECO:0000313" key="3">
    <source>
        <dbReference type="Proteomes" id="UP000326924"/>
    </source>
</evidence>
<sequence length="295" mass="32937">MPDNGLNNMSPLCTQQSPTDAPAMAEDHESTIFRAIPIAHIRSNQNLHNTNNHPYEDLPPALQAHEGPLSPSDYRAQVLQTSYSQWQPILSQLQQPPSTKDQACYVRIPLPPKLCALLAPASEVGMQTGRVPEMLREDIEDVLMPLLKPQFDGKKSYFMRLDECSPKDGVGSMGPFVDAPAVLTSLLTSVRAYKALRHTEGGAGETMHLLPWRTDINTDNEFRLFVPPHGKVRAISQYSERLLDWADDGFARLKGLVPLILAAHEELRACAQRERVPLPPHGYVLDVHASWKEKE</sequence>
<gene>
    <name evidence="2" type="ORF">FN846DRAFT_929367</name>
</gene>
<dbReference type="EMBL" id="VXIS01000014">
    <property type="protein sequence ID" value="KAA8913498.1"/>
    <property type="molecule type" value="Genomic_DNA"/>
</dbReference>
<feature type="compositionally biased region" description="Polar residues" evidence="1">
    <location>
        <begin position="1"/>
        <end position="19"/>
    </location>
</feature>
<proteinExistence type="predicted"/>